<comment type="caution">
    <text evidence="1">The sequence shown here is derived from an EMBL/GenBank/DDBJ whole genome shotgun (WGS) entry which is preliminary data.</text>
</comment>
<dbReference type="Proteomes" id="UP001144205">
    <property type="component" value="Unassembled WGS sequence"/>
</dbReference>
<gene>
    <name evidence="1" type="ORF">STA1M1_27920</name>
</gene>
<evidence type="ECO:0008006" key="3">
    <source>
        <dbReference type="Google" id="ProtNLM"/>
    </source>
</evidence>
<evidence type="ECO:0000313" key="1">
    <source>
        <dbReference type="EMBL" id="GKY88923.1"/>
    </source>
</evidence>
<accession>A0ABQ5LWB9</accession>
<organism evidence="1 2">
    <name type="scientific">Sinisalibacter aestuarii</name>
    <dbReference type="NCBI Taxonomy" id="2949426"/>
    <lineage>
        <taxon>Bacteria</taxon>
        <taxon>Pseudomonadati</taxon>
        <taxon>Pseudomonadota</taxon>
        <taxon>Alphaproteobacteria</taxon>
        <taxon>Rhodobacterales</taxon>
        <taxon>Roseobacteraceae</taxon>
        <taxon>Sinisalibacter</taxon>
    </lineage>
</organism>
<keyword evidence="2" id="KW-1185">Reference proteome</keyword>
<evidence type="ECO:0000313" key="2">
    <source>
        <dbReference type="Proteomes" id="UP001144205"/>
    </source>
</evidence>
<name>A0ABQ5LWB9_9RHOB</name>
<proteinExistence type="predicted"/>
<protein>
    <recommendedName>
        <fullName evidence="3">DUF1018 domain-containing protein</fullName>
    </recommendedName>
</protein>
<reference evidence="1" key="1">
    <citation type="journal article" date="2023" name="Int. J. Syst. Evol. Microbiol.">
        <title>Sinisalibacter aestuarii sp. nov., isolated from estuarine sediment of the Arakawa River.</title>
        <authorList>
            <person name="Arafat S.T."/>
            <person name="Hirano S."/>
            <person name="Sato A."/>
            <person name="Takeuchi K."/>
            <person name="Yasuda T."/>
            <person name="Terahara T."/>
            <person name="Hamada M."/>
            <person name="Kobayashi T."/>
        </authorList>
    </citation>
    <scope>NUCLEOTIDE SEQUENCE</scope>
    <source>
        <strain evidence="1">B-399</strain>
    </source>
</reference>
<dbReference type="EMBL" id="BROH01000008">
    <property type="protein sequence ID" value="GKY88923.1"/>
    <property type="molecule type" value="Genomic_DNA"/>
</dbReference>
<sequence length="122" mass="13750">MQDKTIDNALLRLHRLAMNGKHGGLEHIQVLLQLRGIEPAFQRLSPKGSLGRNGTRRIAYQALQDGPKTTAQVGERVLAINPRLTKRQANHRADLALRRMLGAWHVIREKGAAGRWVWRLAP</sequence>